<dbReference type="InterPro" id="IPR004570">
    <property type="entry name" value="Phosphatidylglycerol_P_synth"/>
</dbReference>
<evidence type="ECO:0000256" key="3">
    <source>
        <dbReference type="ARBA" id="ARBA00010441"/>
    </source>
</evidence>
<comment type="pathway">
    <text evidence="2">Phospholipid metabolism; phosphatidylglycerol biosynthesis; phosphatidylglycerol from CDP-diacylglycerol: step 1/2.</text>
</comment>
<keyword evidence="11 16" id="KW-0472">Membrane</keyword>
<evidence type="ECO:0000256" key="5">
    <source>
        <dbReference type="ARBA" id="ARBA00014944"/>
    </source>
</evidence>
<keyword evidence="6" id="KW-0444">Lipid biosynthesis</keyword>
<evidence type="ECO:0000256" key="13">
    <source>
        <dbReference type="ARBA" id="ARBA00023264"/>
    </source>
</evidence>
<dbReference type="Pfam" id="PF01066">
    <property type="entry name" value="CDP-OH_P_transf"/>
    <property type="match status" value="1"/>
</dbReference>
<keyword evidence="9 16" id="KW-1133">Transmembrane helix</keyword>
<dbReference type="InterPro" id="IPR000462">
    <property type="entry name" value="CDP-OH_P_trans"/>
</dbReference>
<dbReference type="GO" id="GO:0016020">
    <property type="term" value="C:membrane"/>
    <property type="evidence" value="ECO:0007669"/>
    <property type="project" value="UniProtKB-SubCell"/>
</dbReference>
<evidence type="ECO:0000256" key="2">
    <source>
        <dbReference type="ARBA" id="ARBA00005042"/>
    </source>
</evidence>
<name>A0A3D4VBX4_9BACT</name>
<evidence type="ECO:0000256" key="16">
    <source>
        <dbReference type="SAM" id="Phobius"/>
    </source>
</evidence>
<comment type="subcellular location">
    <subcellularLocation>
        <location evidence="1">Membrane</location>
        <topology evidence="1">Multi-pass membrane protein</topology>
    </subcellularLocation>
</comment>
<dbReference type="PANTHER" id="PTHR14269">
    <property type="entry name" value="CDP-DIACYLGLYCEROL--GLYCEROL-3-PHOSPHATE 3-PHOSPHATIDYLTRANSFERASE-RELATED"/>
    <property type="match status" value="1"/>
</dbReference>
<evidence type="ECO:0000256" key="1">
    <source>
        <dbReference type="ARBA" id="ARBA00004141"/>
    </source>
</evidence>
<dbReference type="InterPro" id="IPR050324">
    <property type="entry name" value="CDP-alcohol_PTase-I"/>
</dbReference>
<dbReference type="PROSITE" id="PS00379">
    <property type="entry name" value="CDP_ALCOHOL_P_TRANSF"/>
    <property type="match status" value="1"/>
</dbReference>
<comment type="caution">
    <text evidence="17">The sequence shown here is derived from an EMBL/GenBank/DDBJ whole genome shotgun (WGS) entry which is preliminary data.</text>
</comment>
<keyword evidence="8 16" id="KW-0812">Transmembrane</keyword>
<evidence type="ECO:0000256" key="8">
    <source>
        <dbReference type="ARBA" id="ARBA00022692"/>
    </source>
</evidence>
<comment type="catalytic activity">
    <reaction evidence="14">
        <text>a CDP-1,2-diacyl-sn-glycerol + sn-glycerol 3-phosphate = a 1,2-diacyl-sn-glycero-3-phospho-(1'-sn-glycero-3'-phosphate) + CMP + H(+)</text>
        <dbReference type="Rhea" id="RHEA:12593"/>
        <dbReference type="ChEBI" id="CHEBI:15378"/>
        <dbReference type="ChEBI" id="CHEBI:57597"/>
        <dbReference type="ChEBI" id="CHEBI:58332"/>
        <dbReference type="ChEBI" id="CHEBI:60110"/>
        <dbReference type="ChEBI" id="CHEBI:60377"/>
        <dbReference type="EC" id="2.7.8.5"/>
    </reaction>
</comment>
<dbReference type="Proteomes" id="UP000264071">
    <property type="component" value="Unassembled WGS sequence"/>
</dbReference>
<evidence type="ECO:0000256" key="4">
    <source>
        <dbReference type="ARBA" id="ARBA00013170"/>
    </source>
</evidence>
<dbReference type="PIRSF" id="PIRSF000847">
    <property type="entry name" value="Phos_ph_gly_syn"/>
    <property type="match status" value="1"/>
</dbReference>
<comment type="similarity">
    <text evidence="3 15">Belongs to the CDP-alcohol phosphatidyltransferase class-I family.</text>
</comment>
<keyword evidence="10" id="KW-0443">Lipid metabolism</keyword>
<dbReference type="EC" id="2.7.8.5" evidence="4"/>
<gene>
    <name evidence="17" type="ORF">DGD08_14160</name>
</gene>
<evidence type="ECO:0000256" key="15">
    <source>
        <dbReference type="RuleBase" id="RU003750"/>
    </source>
</evidence>
<evidence type="ECO:0000256" key="10">
    <source>
        <dbReference type="ARBA" id="ARBA00023098"/>
    </source>
</evidence>
<dbReference type="EMBL" id="DPIY01000010">
    <property type="protein sequence ID" value="HCT58344.1"/>
    <property type="molecule type" value="Genomic_DNA"/>
</dbReference>
<dbReference type="Gene3D" id="1.20.120.1760">
    <property type="match status" value="1"/>
</dbReference>
<protein>
    <recommendedName>
        <fullName evidence="5">CDP-diacylglycerol--glycerol-3-phosphate 3-phosphatidyltransferase</fullName>
        <ecNumber evidence="4">2.7.8.5</ecNumber>
    </recommendedName>
</protein>
<organism evidence="17 18">
    <name type="scientific">Gemmatimonas aurantiaca</name>
    <dbReference type="NCBI Taxonomy" id="173480"/>
    <lineage>
        <taxon>Bacteria</taxon>
        <taxon>Pseudomonadati</taxon>
        <taxon>Gemmatimonadota</taxon>
        <taxon>Gemmatimonadia</taxon>
        <taxon>Gemmatimonadales</taxon>
        <taxon>Gemmatimonadaceae</taxon>
        <taxon>Gemmatimonas</taxon>
    </lineage>
</organism>
<keyword evidence="7 15" id="KW-0808">Transferase</keyword>
<keyword evidence="13" id="KW-1208">Phospholipid metabolism</keyword>
<keyword evidence="12" id="KW-0594">Phospholipid biosynthesis</keyword>
<reference evidence="17 18" key="1">
    <citation type="journal article" date="2018" name="Nat. Biotechnol.">
        <title>A standardized bacterial taxonomy based on genome phylogeny substantially revises the tree of life.</title>
        <authorList>
            <person name="Parks D.H."/>
            <person name="Chuvochina M."/>
            <person name="Waite D.W."/>
            <person name="Rinke C."/>
            <person name="Skarshewski A."/>
            <person name="Chaumeil P.A."/>
            <person name="Hugenholtz P."/>
        </authorList>
    </citation>
    <scope>NUCLEOTIDE SEQUENCE [LARGE SCALE GENOMIC DNA]</scope>
    <source>
        <strain evidence="17">UBA8844</strain>
    </source>
</reference>
<evidence type="ECO:0000256" key="11">
    <source>
        <dbReference type="ARBA" id="ARBA00023136"/>
    </source>
</evidence>
<feature type="transmembrane region" description="Helical" evidence="16">
    <location>
        <begin position="66"/>
        <end position="86"/>
    </location>
</feature>
<dbReference type="OMA" id="FFIYHER"/>
<feature type="transmembrane region" description="Helical" evidence="16">
    <location>
        <begin position="152"/>
        <end position="173"/>
    </location>
</feature>
<dbReference type="InterPro" id="IPR043130">
    <property type="entry name" value="CDP-OH_PTrfase_TM_dom"/>
</dbReference>
<feature type="transmembrane region" description="Helical" evidence="16">
    <location>
        <begin position="127"/>
        <end position="146"/>
    </location>
</feature>
<proteinExistence type="inferred from homology"/>
<dbReference type="InterPro" id="IPR048254">
    <property type="entry name" value="CDP_ALCOHOL_P_TRANSF_CS"/>
</dbReference>
<evidence type="ECO:0000256" key="6">
    <source>
        <dbReference type="ARBA" id="ARBA00022516"/>
    </source>
</evidence>
<evidence type="ECO:0000256" key="14">
    <source>
        <dbReference type="ARBA" id="ARBA00048586"/>
    </source>
</evidence>
<dbReference type="GO" id="GO:0008444">
    <property type="term" value="F:CDP-diacylglycerol-glycerol-3-phosphate 3-phosphatidyltransferase activity"/>
    <property type="evidence" value="ECO:0007669"/>
    <property type="project" value="UniProtKB-EC"/>
</dbReference>
<evidence type="ECO:0000256" key="7">
    <source>
        <dbReference type="ARBA" id="ARBA00022679"/>
    </source>
</evidence>
<dbReference type="GO" id="GO:0046474">
    <property type="term" value="P:glycerophospholipid biosynthetic process"/>
    <property type="evidence" value="ECO:0007669"/>
    <property type="project" value="TreeGrafter"/>
</dbReference>
<evidence type="ECO:0000313" key="17">
    <source>
        <dbReference type="EMBL" id="HCT58344.1"/>
    </source>
</evidence>
<sequence>MARASDASRVLTLPNIVSTSRVALAIGFVAVDAVPVRLALIGAASITDFLDGWIARRTQAASRIGALIDPIADRLFVLGVVLSYVIGGELAIWQAVAIMFRDVMSVIGWFVARRVSWLRPITFRARIVGKLVTVFQLATFIAVLLAPRWVDALVIVVAVLGVVATVDYTLMLWRERVRTDRTDEAG</sequence>
<evidence type="ECO:0000313" key="18">
    <source>
        <dbReference type="Proteomes" id="UP000264071"/>
    </source>
</evidence>
<feature type="transmembrane region" description="Helical" evidence="16">
    <location>
        <begin position="92"/>
        <end position="115"/>
    </location>
</feature>
<evidence type="ECO:0000256" key="12">
    <source>
        <dbReference type="ARBA" id="ARBA00023209"/>
    </source>
</evidence>
<evidence type="ECO:0000256" key="9">
    <source>
        <dbReference type="ARBA" id="ARBA00022989"/>
    </source>
</evidence>
<dbReference type="PANTHER" id="PTHR14269:SF11">
    <property type="entry name" value="CDP-DIACYLGLYCEROL--GLYCEROL-3-PHOSPHATE 3-PHOSPHATIDYLTRANSFERASE"/>
    <property type="match status" value="1"/>
</dbReference>
<dbReference type="AlphaFoldDB" id="A0A3D4VBX4"/>
<accession>A0A3D4VBX4</accession>